<feature type="coiled-coil region" evidence="1">
    <location>
        <begin position="356"/>
        <end position="386"/>
    </location>
</feature>
<feature type="compositionally biased region" description="Low complexity" evidence="2">
    <location>
        <begin position="50"/>
        <end position="61"/>
    </location>
</feature>
<gene>
    <name evidence="3" type="ORF">H4219_003505</name>
</gene>
<evidence type="ECO:0000313" key="4">
    <source>
        <dbReference type="Proteomes" id="UP001150538"/>
    </source>
</evidence>
<comment type="caution">
    <text evidence="3">The sequence shown here is derived from an EMBL/GenBank/DDBJ whole genome shotgun (WGS) entry which is preliminary data.</text>
</comment>
<dbReference type="EMBL" id="JANBPU010000086">
    <property type="protein sequence ID" value="KAJ1916923.1"/>
    <property type="molecule type" value="Genomic_DNA"/>
</dbReference>
<organism evidence="3 4">
    <name type="scientific">Mycoemilia scoparia</name>
    <dbReference type="NCBI Taxonomy" id="417184"/>
    <lineage>
        <taxon>Eukaryota</taxon>
        <taxon>Fungi</taxon>
        <taxon>Fungi incertae sedis</taxon>
        <taxon>Zoopagomycota</taxon>
        <taxon>Kickxellomycotina</taxon>
        <taxon>Kickxellomycetes</taxon>
        <taxon>Kickxellales</taxon>
        <taxon>Kickxellaceae</taxon>
        <taxon>Mycoemilia</taxon>
    </lineage>
</organism>
<evidence type="ECO:0000256" key="1">
    <source>
        <dbReference type="SAM" id="Coils"/>
    </source>
</evidence>
<accession>A0A9W7ZVD6</accession>
<proteinExistence type="predicted"/>
<feature type="region of interest" description="Disordered" evidence="2">
    <location>
        <begin position="1"/>
        <end position="99"/>
    </location>
</feature>
<dbReference type="Proteomes" id="UP001150538">
    <property type="component" value="Unassembled WGS sequence"/>
</dbReference>
<name>A0A9W7ZVD6_9FUNG</name>
<evidence type="ECO:0000256" key="2">
    <source>
        <dbReference type="SAM" id="MobiDB-lite"/>
    </source>
</evidence>
<evidence type="ECO:0000313" key="3">
    <source>
        <dbReference type="EMBL" id="KAJ1916923.1"/>
    </source>
</evidence>
<protein>
    <submittedName>
        <fullName evidence="3">Uncharacterized protein</fullName>
    </submittedName>
</protein>
<keyword evidence="4" id="KW-1185">Reference proteome</keyword>
<sequence>MVQDVMELMKGSKTNKDEGYYNSYNNDDDDGSGAGVQNVEKNKEISLRPRSNNSNGENRGSVVFTKRPSTVPPEVSSLSLKKNAGRGSTGGSAEPLSGSSADALVAPAIPRRAATVAGGPYLRPSYGGADYYEDSSDWSDSTFVGNGRTASYDIPSYYKESSSELEKQEISFQKGKPSGDQYHNLPLHDHHNQNYKEGMFESDIGGGEYGHRVDINESYDGSYDYHQQPAGAPVNEIGDRFKEKLQQEYVEKKYQIAATQHDQDEIEAALSEANKMITELISAQVTMEKDINKAALRQEEEDNRFSGEILVNEVYGVNSQAAAGGGGGQMMMMADTQMIQFQGNNPTMDLVNEQRKQRVLENIRVLEDVLEQLKMAQQNLEQIEICVKNMFESVDIMESTTEKTIELDKKQQEDIQETGKLKKAEQKCKLIYFHMAI</sequence>
<reference evidence="3" key="1">
    <citation type="submission" date="2022-07" db="EMBL/GenBank/DDBJ databases">
        <title>Phylogenomic reconstructions and comparative analyses of Kickxellomycotina fungi.</title>
        <authorList>
            <person name="Reynolds N.K."/>
            <person name="Stajich J.E."/>
            <person name="Barry K."/>
            <person name="Grigoriev I.V."/>
            <person name="Crous P."/>
            <person name="Smith M.E."/>
        </authorList>
    </citation>
    <scope>NUCLEOTIDE SEQUENCE</scope>
    <source>
        <strain evidence="3">NBRC 100468</strain>
    </source>
</reference>
<keyword evidence="1" id="KW-0175">Coiled coil</keyword>
<dbReference type="AlphaFoldDB" id="A0A9W7ZVD6"/>